<comment type="caution">
    <text evidence="1">The sequence shown here is derived from an EMBL/GenBank/DDBJ whole genome shotgun (WGS) entry which is preliminary data.</text>
</comment>
<evidence type="ECO:0000313" key="1">
    <source>
        <dbReference type="EMBL" id="CAI2368966.1"/>
    </source>
</evidence>
<proteinExistence type="predicted"/>
<keyword evidence="2" id="KW-1185">Reference proteome</keyword>
<gene>
    <name evidence="1" type="ORF">ECRASSUSDP1_LOCUS10262</name>
</gene>
<dbReference type="Proteomes" id="UP001295684">
    <property type="component" value="Unassembled WGS sequence"/>
</dbReference>
<dbReference type="AlphaFoldDB" id="A0AAD1XF80"/>
<accession>A0AAD1XF80</accession>
<sequence length="350" mass="41095">MEQTNVTDCFCIVVDIIDQLLDRTVRFKKDSEKSIINECIQYSVYTAFKNFPRDEKVFHIDPNESDNEPVQCSSVWFENIKLQKRMFMTPPIIIFKKKPRRHTKKIKRLNTGASFMNDQRGVARSSYELNKIFNPRKSIMTKPILKFEKLISEKDNDSYYLKQRELFDLKLLREEQKKEEEDQIAKIKKIKQDRLKFLRVSKVHKRKVQSLPKLRSTNLEETESPQILPKYVVKKPRVFGHNYRNSSEYRAMMKEANGNLIKFKLKSKQKGSTLCKPPLGINKNLIMSTMKIGAKFRKSKLQFMRNKDYVGNLTPQKGVTLKRTMANGRTAVCQRFGNIGTPQNRRTIGL</sequence>
<evidence type="ECO:0000313" key="2">
    <source>
        <dbReference type="Proteomes" id="UP001295684"/>
    </source>
</evidence>
<dbReference type="EMBL" id="CAMPGE010010109">
    <property type="protein sequence ID" value="CAI2368966.1"/>
    <property type="molecule type" value="Genomic_DNA"/>
</dbReference>
<protein>
    <submittedName>
        <fullName evidence="1">Uncharacterized protein</fullName>
    </submittedName>
</protein>
<organism evidence="1 2">
    <name type="scientific">Euplotes crassus</name>
    <dbReference type="NCBI Taxonomy" id="5936"/>
    <lineage>
        <taxon>Eukaryota</taxon>
        <taxon>Sar</taxon>
        <taxon>Alveolata</taxon>
        <taxon>Ciliophora</taxon>
        <taxon>Intramacronucleata</taxon>
        <taxon>Spirotrichea</taxon>
        <taxon>Hypotrichia</taxon>
        <taxon>Euplotida</taxon>
        <taxon>Euplotidae</taxon>
        <taxon>Moneuplotes</taxon>
    </lineage>
</organism>
<reference evidence="1" key="1">
    <citation type="submission" date="2023-07" db="EMBL/GenBank/DDBJ databases">
        <authorList>
            <consortium name="AG Swart"/>
            <person name="Singh M."/>
            <person name="Singh A."/>
            <person name="Seah K."/>
            <person name="Emmerich C."/>
        </authorList>
    </citation>
    <scope>NUCLEOTIDE SEQUENCE</scope>
    <source>
        <strain evidence="1">DP1</strain>
    </source>
</reference>
<name>A0AAD1XF80_EUPCR</name>